<dbReference type="EMBL" id="CP015136">
    <property type="protein sequence ID" value="AMY07935.1"/>
    <property type="molecule type" value="Genomic_DNA"/>
</dbReference>
<accession>A0A143PHC7</accession>
<dbReference type="InterPro" id="IPR053812">
    <property type="entry name" value="HTH_Sigma70_ECF-like"/>
</dbReference>
<keyword evidence="4" id="KW-0804">Transcription</keyword>
<comment type="similarity">
    <text evidence="1">Belongs to the sigma-70 factor family. ECF subfamily.</text>
</comment>
<evidence type="ECO:0000256" key="3">
    <source>
        <dbReference type="ARBA" id="ARBA00023082"/>
    </source>
</evidence>
<keyword evidence="3" id="KW-0731">Sigma factor</keyword>
<dbReference type="NCBIfam" id="TIGR02937">
    <property type="entry name" value="sigma70-ECF"/>
    <property type="match status" value="1"/>
</dbReference>
<dbReference type="InterPro" id="IPR013325">
    <property type="entry name" value="RNA_pol_sigma_r2"/>
</dbReference>
<dbReference type="InterPro" id="IPR014284">
    <property type="entry name" value="RNA_pol_sigma-70_dom"/>
</dbReference>
<keyword evidence="2" id="KW-0805">Transcription regulation</keyword>
<reference evidence="7" key="2">
    <citation type="submission" date="2016-04" db="EMBL/GenBank/DDBJ databases">
        <title>First Complete Genome Sequence of a Subdivision 6 Acidobacterium.</title>
        <authorList>
            <person name="Huang S."/>
            <person name="Vieira S."/>
            <person name="Bunk B."/>
            <person name="Riedel T."/>
            <person name="Sproeer C."/>
            <person name="Overmann J."/>
        </authorList>
    </citation>
    <scope>NUCLEOTIDE SEQUENCE [LARGE SCALE GENOMIC DNA]</scope>
    <source>
        <strain evidence="7">DSM 100886 HEG_-6_39</strain>
    </source>
</reference>
<evidence type="ECO:0000256" key="1">
    <source>
        <dbReference type="ARBA" id="ARBA00010641"/>
    </source>
</evidence>
<feature type="domain" description="RNA polymerase sigma-70 ECF-like HTH" evidence="5">
    <location>
        <begin position="9"/>
        <end position="189"/>
    </location>
</feature>
<dbReference type="InterPro" id="IPR011517">
    <property type="entry name" value="RNA_pol_sigma70_ECF-like"/>
</dbReference>
<name>A0A143PHC7_LUTPR</name>
<dbReference type="InterPro" id="IPR013324">
    <property type="entry name" value="RNA_pol_sigma_r3/r4-like"/>
</dbReference>
<dbReference type="GO" id="GO:0006352">
    <property type="term" value="P:DNA-templated transcription initiation"/>
    <property type="evidence" value="ECO:0007669"/>
    <property type="project" value="InterPro"/>
</dbReference>
<dbReference type="PANTHER" id="PTHR43133">
    <property type="entry name" value="RNA POLYMERASE ECF-TYPE SIGMA FACTO"/>
    <property type="match status" value="1"/>
</dbReference>
<dbReference type="Gene3D" id="1.10.1740.10">
    <property type="match status" value="1"/>
</dbReference>
<dbReference type="InterPro" id="IPR039425">
    <property type="entry name" value="RNA_pol_sigma-70-like"/>
</dbReference>
<evidence type="ECO:0000259" key="5">
    <source>
        <dbReference type="Pfam" id="PF07638"/>
    </source>
</evidence>
<protein>
    <submittedName>
        <fullName evidence="6">RNA polymerase sigma factor</fullName>
    </submittedName>
</protein>
<dbReference type="RefSeq" id="WP_234800742.1">
    <property type="nucleotide sequence ID" value="NZ_CP015136.1"/>
</dbReference>
<organism evidence="6 7">
    <name type="scientific">Luteitalea pratensis</name>
    <dbReference type="NCBI Taxonomy" id="1855912"/>
    <lineage>
        <taxon>Bacteria</taxon>
        <taxon>Pseudomonadati</taxon>
        <taxon>Acidobacteriota</taxon>
        <taxon>Vicinamibacteria</taxon>
        <taxon>Vicinamibacterales</taxon>
        <taxon>Vicinamibacteraceae</taxon>
        <taxon>Luteitalea</taxon>
    </lineage>
</organism>
<evidence type="ECO:0000256" key="4">
    <source>
        <dbReference type="ARBA" id="ARBA00023163"/>
    </source>
</evidence>
<evidence type="ECO:0000313" key="7">
    <source>
        <dbReference type="Proteomes" id="UP000076079"/>
    </source>
</evidence>
<proteinExistence type="inferred from homology"/>
<dbReference type="SUPFAM" id="SSF88659">
    <property type="entry name" value="Sigma3 and sigma4 domains of RNA polymerase sigma factors"/>
    <property type="match status" value="1"/>
</dbReference>
<gene>
    <name evidence="6" type="ORF">LuPra_01119</name>
</gene>
<dbReference type="Gene3D" id="1.10.10.10">
    <property type="entry name" value="Winged helix-like DNA-binding domain superfamily/Winged helix DNA-binding domain"/>
    <property type="match status" value="1"/>
</dbReference>
<dbReference type="AlphaFoldDB" id="A0A143PHC7"/>
<dbReference type="NCBIfam" id="TIGR02999">
    <property type="entry name" value="Sig-70_X6"/>
    <property type="match status" value="1"/>
</dbReference>
<evidence type="ECO:0000256" key="2">
    <source>
        <dbReference type="ARBA" id="ARBA00023015"/>
    </source>
</evidence>
<dbReference type="KEGG" id="abac:LuPra_01119"/>
<dbReference type="PANTHER" id="PTHR43133:SF39">
    <property type="entry name" value="SIMILAR TO RNA POLYMERASE SIGMA-E FACTOR"/>
    <property type="match status" value="1"/>
</dbReference>
<reference evidence="6 7" key="1">
    <citation type="journal article" date="2016" name="Genome Announc.">
        <title>First Complete Genome Sequence of a Subdivision 6 Acidobacterium Strain.</title>
        <authorList>
            <person name="Huang S."/>
            <person name="Vieira S."/>
            <person name="Bunk B."/>
            <person name="Riedel T."/>
            <person name="Sproer C."/>
            <person name="Overmann J."/>
        </authorList>
    </citation>
    <scope>NUCLEOTIDE SEQUENCE [LARGE SCALE GENOMIC DNA]</scope>
    <source>
        <strain evidence="7">DSM 100886 HEG_-6_39</strain>
    </source>
</reference>
<dbReference type="GO" id="GO:0016987">
    <property type="term" value="F:sigma factor activity"/>
    <property type="evidence" value="ECO:0007669"/>
    <property type="project" value="UniProtKB-KW"/>
</dbReference>
<dbReference type="Pfam" id="PF07638">
    <property type="entry name" value="Sigma70_ECF"/>
    <property type="match status" value="1"/>
</dbReference>
<dbReference type="SUPFAM" id="SSF88946">
    <property type="entry name" value="Sigma2 domain of RNA polymerase sigma factors"/>
    <property type="match status" value="1"/>
</dbReference>
<evidence type="ECO:0000313" key="6">
    <source>
        <dbReference type="EMBL" id="AMY07935.1"/>
    </source>
</evidence>
<dbReference type="STRING" id="1855912.LuPra_01119"/>
<sequence length="190" mass="21450">MMTDTPAAADITGRLARWRHGDDEARNQLFALVQPQLRHLAARLLHRERRDHTLEPNAVVNELCLRLIGSEPLSYQDRAHFFAVAAQTMRRILIDHARARVAGKRGGKQRRVALSDLEGWGTLPPSDELLDLDTLLSELETADRRAATVVELRFFGGMQEEEIAEALSVSVITVKRDWKAARAWLAARLQ</sequence>
<dbReference type="Proteomes" id="UP000076079">
    <property type="component" value="Chromosome"/>
</dbReference>
<keyword evidence="7" id="KW-1185">Reference proteome</keyword>
<dbReference type="InterPro" id="IPR036388">
    <property type="entry name" value="WH-like_DNA-bd_sf"/>
</dbReference>